<evidence type="ECO:0008006" key="24">
    <source>
        <dbReference type="Google" id="ProtNLM"/>
    </source>
</evidence>
<evidence type="ECO:0000256" key="16">
    <source>
        <dbReference type="ARBA" id="ARBA00037814"/>
    </source>
</evidence>
<keyword evidence="23" id="KW-1185">Reference proteome</keyword>
<evidence type="ECO:0000256" key="6">
    <source>
        <dbReference type="ARBA" id="ARBA00022723"/>
    </source>
</evidence>
<dbReference type="FunFam" id="2.60.40.420:FF:000022">
    <property type="entry name" value="FET5p Multicopper oxidase"/>
    <property type="match status" value="1"/>
</dbReference>
<comment type="similarity">
    <text evidence="1">Belongs to the multicopper oxidase family.</text>
</comment>
<keyword evidence="2" id="KW-0813">Transport</keyword>
<keyword evidence="9 17" id="KW-1133">Transmembrane helix</keyword>
<dbReference type="GO" id="GO:0033215">
    <property type="term" value="P:reductive iron assimilation"/>
    <property type="evidence" value="ECO:0007669"/>
    <property type="project" value="TreeGrafter"/>
</dbReference>
<evidence type="ECO:0000256" key="13">
    <source>
        <dbReference type="ARBA" id="ARBA00023065"/>
    </source>
</evidence>
<comment type="caution">
    <text evidence="22">The sequence shown here is derived from an EMBL/GenBank/DDBJ whole genome shotgun (WGS) entry which is preliminary data.</text>
</comment>
<dbReference type="CDD" id="cd13851">
    <property type="entry name" value="CuRO_1_Fet3p"/>
    <property type="match status" value="1"/>
</dbReference>
<evidence type="ECO:0000256" key="11">
    <source>
        <dbReference type="ARBA" id="ARBA00023004"/>
    </source>
</evidence>
<dbReference type="InterPro" id="IPR011707">
    <property type="entry name" value="Cu-oxidase-like_N"/>
</dbReference>
<dbReference type="AlphaFoldDB" id="A0AAV9JIG5"/>
<evidence type="ECO:0000256" key="7">
    <source>
        <dbReference type="ARBA" id="ARBA00022729"/>
    </source>
</evidence>
<evidence type="ECO:0000256" key="2">
    <source>
        <dbReference type="ARBA" id="ARBA00022448"/>
    </source>
</evidence>
<evidence type="ECO:0000313" key="22">
    <source>
        <dbReference type="EMBL" id="KAK4545204.1"/>
    </source>
</evidence>
<gene>
    <name evidence="22" type="ORF">LTR36_003383</name>
</gene>
<keyword evidence="3" id="KW-1003">Cell membrane</keyword>
<dbReference type="GO" id="GO:0004322">
    <property type="term" value="F:ferroxidase activity"/>
    <property type="evidence" value="ECO:0007669"/>
    <property type="project" value="TreeGrafter"/>
</dbReference>
<keyword evidence="4" id="KW-0410">Iron transport</keyword>
<dbReference type="Proteomes" id="UP001324427">
    <property type="component" value="Unassembled WGS sequence"/>
</dbReference>
<dbReference type="InterPro" id="IPR045087">
    <property type="entry name" value="Cu-oxidase_fam"/>
</dbReference>
<accession>A0AAV9JIG5</accession>
<dbReference type="GO" id="GO:0005507">
    <property type="term" value="F:copper ion binding"/>
    <property type="evidence" value="ECO:0007669"/>
    <property type="project" value="InterPro"/>
</dbReference>
<keyword evidence="7 18" id="KW-0732">Signal</keyword>
<dbReference type="InterPro" id="IPR001117">
    <property type="entry name" value="Cu-oxidase_2nd"/>
</dbReference>
<evidence type="ECO:0000256" key="5">
    <source>
        <dbReference type="ARBA" id="ARBA00022692"/>
    </source>
</evidence>
<keyword evidence="14 17" id="KW-0472">Membrane</keyword>
<keyword evidence="15" id="KW-0325">Glycoprotein</keyword>
<feature type="transmembrane region" description="Helical" evidence="17">
    <location>
        <begin position="557"/>
        <end position="579"/>
    </location>
</feature>
<evidence type="ECO:0000259" key="19">
    <source>
        <dbReference type="Pfam" id="PF00394"/>
    </source>
</evidence>
<reference evidence="22 23" key="1">
    <citation type="submission" date="2021-11" db="EMBL/GenBank/DDBJ databases">
        <title>Black yeast isolated from Biological Soil Crust.</title>
        <authorList>
            <person name="Kurbessoian T."/>
        </authorList>
    </citation>
    <scope>NUCLEOTIDE SEQUENCE [LARGE SCALE GENOMIC DNA]</scope>
    <source>
        <strain evidence="22 23">CCFEE 5522</strain>
    </source>
</reference>
<evidence type="ECO:0000256" key="9">
    <source>
        <dbReference type="ARBA" id="ARBA00022989"/>
    </source>
</evidence>
<keyword evidence="6" id="KW-0479">Metal-binding</keyword>
<evidence type="ECO:0000256" key="1">
    <source>
        <dbReference type="ARBA" id="ARBA00010609"/>
    </source>
</evidence>
<keyword evidence="12" id="KW-0186">Copper</keyword>
<keyword evidence="13" id="KW-0406">Ion transport</keyword>
<dbReference type="FunFam" id="2.60.40.420:FF:000024">
    <property type="entry name" value="FET5p Multicopper oxidase"/>
    <property type="match status" value="1"/>
</dbReference>
<evidence type="ECO:0000256" key="4">
    <source>
        <dbReference type="ARBA" id="ARBA00022496"/>
    </source>
</evidence>
<dbReference type="InterPro" id="IPR002355">
    <property type="entry name" value="Cu_oxidase_Cu_BS"/>
</dbReference>
<dbReference type="CDD" id="cd13877">
    <property type="entry name" value="CuRO_2_Fet3p_like"/>
    <property type="match status" value="1"/>
</dbReference>
<evidence type="ECO:0000259" key="21">
    <source>
        <dbReference type="Pfam" id="PF07732"/>
    </source>
</evidence>
<proteinExistence type="inferred from homology"/>
<feature type="signal peptide" evidence="18">
    <location>
        <begin position="1"/>
        <end position="26"/>
    </location>
</feature>
<evidence type="ECO:0000259" key="20">
    <source>
        <dbReference type="Pfam" id="PF07731"/>
    </source>
</evidence>
<dbReference type="PROSITE" id="PS00080">
    <property type="entry name" value="MULTICOPPER_OXIDASE2"/>
    <property type="match status" value="1"/>
</dbReference>
<evidence type="ECO:0000256" key="14">
    <source>
        <dbReference type="ARBA" id="ARBA00023136"/>
    </source>
</evidence>
<evidence type="ECO:0000256" key="17">
    <source>
        <dbReference type="SAM" id="Phobius"/>
    </source>
</evidence>
<name>A0AAV9JIG5_9PEZI</name>
<dbReference type="Pfam" id="PF07732">
    <property type="entry name" value="Cu-oxidase_3"/>
    <property type="match status" value="1"/>
</dbReference>
<dbReference type="InterPro" id="IPR044130">
    <property type="entry name" value="CuRO_2_Fet3-like"/>
</dbReference>
<dbReference type="Pfam" id="PF07731">
    <property type="entry name" value="Cu-oxidase_2"/>
    <property type="match status" value="1"/>
</dbReference>
<feature type="domain" description="Plastocyanin-like" evidence="20">
    <location>
        <begin position="368"/>
        <end position="500"/>
    </location>
</feature>
<dbReference type="CDD" id="cd13899">
    <property type="entry name" value="CuRO_3_Fet3p"/>
    <property type="match status" value="1"/>
</dbReference>
<keyword evidence="10" id="KW-0560">Oxidoreductase</keyword>
<evidence type="ECO:0000256" key="3">
    <source>
        <dbReference type="ARBA" id="ARBA00022475"/>
    </source>
</evidence>
<evidence type="ECO:0000256" key="10">
    <source>
        <dbReference type="ARBA" id="ARBA00023002"/>
    </source>
</evidence>
<dbReference type="InterPro" id="IPR008972">
    <property type="entry name" value="Cupredoxin"/>
</dbReference>
<evidence type="ECO:0000256" key="18">
    <source>
        <dbReference type="SAM" id="SignalP"/>
    </source>
</evidence>
<evidence type="ECO:0000256" key="12">
    <source>
        <dbReference type="ARBA" id="ARBA00023008"/>
    </source>
</evidence>
<dbReference type="SUPFAM" id="SSF49503">
    <property type="entry name" value="Cupredoxins"/>
    <property type="match status" value="3"/>
</dbReference>
<feature type="chain" id="PRO_5044001388" description="Iron transport multicopper oxidase FET3" evidence="18">
    <location>
        <begin position="27"/>
        <end position="602"/>
    </location>
</feature>
<keyword evidence="8" id="KW-0677">Repeat</keyword>
<evidence type="ECO:0000256" key="8">
    <source>
        <dbReference type="ARBA" id="ARBA00022737"/>
    </source>
</evidence>
<dbReference type="FunFam" id="2.60.40.420:FF:000025">
    <property type="entry name" value="FET5p Multicopper oxidase"/>
    <property type="match status" value="1"/>
</dbReference>
<sequence>MALSLSNFLVPLLTLLPSGLITAAIADTVTFDWNIGWVNANPDGLAERPVMAINGQWPLPLLNITKGDRIIVNMHNKLGNQSTSMHFHGMFQNGTTEMDGPVGVTQCDVLPGSSFKLNFTIDQPGTYWYHSHTRGQYPDGLRQQFVVHDPDNPYAGQYDEEIPLTLSDWYHDEMAGLLTTFVNYKNPTGAEPVPDSALMNDTQNLTVSIQAGKTYFFRLTNIGAFAGQYFWIEGHTMRIIEVDGVYTEPAEADMIYITAAQRYGFLVTAKNDSSSNFAMTGSMDTSLFDTIPDTLNTNVTGWLMYDDSGSKPAAALLDELNPFDDFTLKPQDGMALYDHVDYSIELDLSMNNLGDGASYAFFNEISYVAPVVPTLYSVLTTGGNASDVAVYGGYTNSYVLQKDEIVEIILNNDDTGKHPFHLHGHNFQAVVRSDEDWGHYDPSNHSAFPATPMRRDTFMVRPTSNFVVRFKADNPGVWFFHCHIDWHLATGLAATMIEAPLELQKTLTIPEDHLKVCRAAGIPVAGNAAGNTVDALDLKGENKMVAPLPAGFTARGIVALVFSCLSAFVGMAVIAWYGAAPLSSAELASTKKFVMKHGGNTD</sequence>
<dbReference type="PROSITE" id="PS00079">
    <property type="entry name" value="MULTICOPPER_OXIDASE1"/>
    <property type="match status" value="2"/>
</dbReference>
<dbReference type="PANTHER" id="PTHR11709:SF361">
    <property type="entry name" value="IRON TRANSPORT MULTICOPPER OXIDASE FET3"/>
    <property type="match status" value="1"/>
</dbReference>
<evidence type="ECO:0000256" key="15">
    <source>
        <dbReference type="ARBA" id="ARBA00023180"/>
    </source>
</evidence>
<feature type="domain" description="Plastocyanin-like" evidence="19">
    <location>
        <begin position="160"/>
        <end position="306"/>
    </location>
</feature>
<dbReference type="InterPro" id="IPR033138">
    <property type="entry name" value="Cu_oxidase_CS"/>
</dbReference>
<feature type="domain" description="Plastocyanin-like" evidence="21">
    <location>
        <begin position="35"/>
        <end position="151"/>
    </location>
</feature>
<protein>
    <recommendedName>
        <fullName evidence="24">Iron transport multicopper oxidase FET3</fullName>
    </recommendedName>
</protein>
<dbReference type="GO" id="GO:0033573">
    <property type="term" value="C:high-affinity iron permease complex"/>
    <property type="evidence" value="ECO:0007669"/>
    <property type="project" value="TreeGrafter"/>
</dbReference>
<dbReference type="EMBL" id="JAVFHQ010000020">
    <property type="protein sequence ID" value="KAK4545204.1"/>
    <property type="molecule type" value="Genomic_DNA"/>
</dbReference>
<dbReference type="InterPro" id="IPR011706">
    <property type="entry name" value="Cu-oxidase_C"/>
</dbReference>
<evidence type="ECO:0000313" key="23">
    <source>
        <dbReference type="Proteomes" id="UP001324427"/>
    </source>
</evidence>
<keyword evidence="5 17" id="KW-0812">Transmembrane</keyword>
<dbReference type="GO" id="GO:0010106">
    <property type="term" value="P:cellular response to iron ion starvation"/>
    <property type="evidence" value="ECO:0007669"/>
    <property type="project" value="TreeGrafter"/>
</dbReference>
<comment type="subcellular location">
    <subcellularLocation>
        <location evidence="16">Cell membrane</location>
        <topology evidence="16">Single-pass type I membrane protein</topology>
        <orientation evidence="16">Extracellular side</orientation>
    </subcellularLocation>
</comment>
<dbReference type="PANTHER" id="PTHR11709">
    <property type="entry name" value="MULTI-COPPER OXIDASE"/>
    <property type="match status" value="1"/>
</dbReference>
<dbReference type="Gene3D" id="2.60.40.420">
    <property type="entry name" value="Cupredoxins - blue copper proteins"/>
    <property type="match status" value="3"/>
</dbReference>
<keyword evidence="11" id="KW-0408">Iron</keyword>
<dbReference type="Pfam" id="PF00394">
    <property type="entry name" value="Cu-oxidase"/>
    <property type="match status" value="1"/>
</dbReference>
<organism evidence="22 23">
    <name type="scientific">Oleoguttula mirabilis</name>
    <dbReference type="NCBI Taxonomy" id="1507867"/>
    <lineage>
        <taxon>Eukaryota</taxon>
        <taxon>Fungi</taxon>
        <taxon>Dikarya</taxon>
        <taxon>Ascomycota</taxon>
        <taxon>Pezizomycotina</taxon>
        <taxon>Dothideomycetes</taxon>
        <taxon>Dothideomycetidae</taxon>
        <taxon>Mycosphaerellales</taxon>
        <taxon>Teratosphaeriaceae</taxon>
        <taxon>Oleoguttula</taxon>
    </lineage>
</organism>